<dbReference type="PANTHER" id="PTHR34075">
    <property type="entry name" value="BLR3430 PROTEIN"/>
    <property type="match status" value="1"/>
</dbReference>
<evidence type="ECO:0000313" key="3">
    <source>
        <dbReference type="EMBL" id="CAB4888428.1"/>
    </source>
</evidence>
<dbReference type="InterPro" id="IPR022002">
    <property type="entry name" value="ChsH2_Znr"/>
</dbReference>
<dbReference type="Pfam" id="PF12172">
    <property type="entry name" value="zf-ChsH2"/>
    <property type="match status" value="1"/>
</dbReference>
<sequence>MSLDLDILTVRIPPQDNPECEFFWQSGADGKLRFKCCQDCGYFSHPPTPRCPKCLSAKMEPTAVSGKGTVLSFTVNVQQWVPGQAPYMIALVTIDEQPDLRLTALLVGVDLDSAPGDVIGSRVETRFLARDGIYYPTFVPEGFPA</sequence>
<dbReference type="Gene3D" id="6.10.30.10">
    <property type="match status" value="1"/>
</dbReference>
<name>A0A6J7F3U6_9ZZZZ</name>
<evidence type="ECO:0000259" key="1">
    <source>
        <dbReference type="Pfam" id="PF01796"/>
    </source>
</evidence>
<dbReference type="InterPro" id="IPR002878">
    <property type="entry name" value="ChsH2_C"/>
</dbReference>
<dbReference type="InterPro" id="IPR012340">
    <property type="entry name" value="NA-bd_OB-fold"/>
</dbReference>
<dbReference type="InterPro" id="IPR052513">
    <property type="entry name" value="Thioester_dehydratase-like"/>
</dbReference>
<reference evidence="3" key="1">
    <citation type="submission" date="2020-05" db="EMBL/GenBank/DDBJ databases">
        <authorList>
            <person name="Chiriac C."/>
            <person name="Salcher M."/>
            <person name="Ghai R."/>
            <person name="Kavagutti S V."/>
        </authorList>
    </citation>
    <scope>NUCLEOTIDE SEQUENCE</scope>
</reference>
<accession>A0A6J7F3U6</accession>
<dbReference type="PANTHER" id="PTHR34075:SF5">
    <property type="entry name" value="BLR3430 PROTEIN"/>
    <property type="match status" value="1"/>
</dbReference>
<dbReference type="Pfam" id="PF01796">
    <property type="entry name" value="OB_ChsH2_C"/>
    <property type="match status" value="1"/>
</dbReference>
<dbReference type="AlphaFoldDB" id="A0A6J7F3U6"/>
<evidence type="ECO:0000259" key="2">
    <source>
        <dbReference type="Pfam" id="PF12172"/>
    </source>
</evidence>
<gene>
    <name evidence="3" type="ORF">UFOPK3495_00137</name>
</gene>
<feature type="domain" description="ChsH2 C-terminal OB-fold" evidence="1">
    <location>
        <begin position="63"/>
        <end position="127"/>
    </location>
</feature>
<organism evidence="3">
    <name type="scientific">freshwater metagenome</name>
    <dbReference type="NCBI Taxonomy" id="449393"/>
    <lineage>
        <taxon>unclassified sequences</taxon>
        <taxon>metagenomes</taxon>
        <taxon>ecological metagenomes</taxon>
    </lineage>
</organism>
<dbReference type="SUPFAM" id="SSF50249">
    <property type="entry name" value="Nucleic acid-binding proteins"/>
    <property type="match status" value="1"/>
</dbReference>
<feature type="domain" description="ChsH2 rubredoxin-like zinc ribbon" evidence="2">
    <location>
        <begin position="24"/>
        <end position="60"/>
    </location>
</feature>
<proteinExistence type="predicted"/>
<protein>
    <submittedName>
        <fullName evidence="3">Unannotated protein</fullName>
    </submittedName>
</protein>
<dbReference type="EMBL" id="CAFBMC010000004">
    <property type="protein sequence ID" value="CAB4888428.1"/>
    <property type="molecule type" value="Genomic_DNA"/>
</dbReference>